<dbReference type="Proteomes" id="UP000504632">
    <property type="component" value="Chromosome 6"/>
</dbReference>
<dbReference type="GeneID" id="115815312"/>
<accession>A0A6J2VMD9</accession>
<organism evidence="2 3">
    <name type="scientific">Chanos chanos</name>
    <name type="common">Milkfish</name>
    <name type="synonym">Mugil chanos</name>
    <dbReference type="NCBI Taxonomy" id="29144"/>
    <lineage>
        <taxon>Eukaryota</taxon>
        <taxon>Metazoa</taxon>
        <taxon>Chordata</taxon>
        <taxon>Craniata</taxon>
        <taxon>Vertebrata</taxon>
        <taxon>Euteleostomi</taxon>
        <taxon>Actinopterygii</taxon>
        <taxon>Neopterygii</taxon>
        <taxon>Teleostei</taxon>
        <taxon>Ostariophysi</taxon>
        <taxon>Gonorynchiformes</taxon>
        <taxon>Chanidae</taxon>
        <taxon>Chanos</taxon>
    </lineage>
</organism>
<sequence length="379" mass="42124">MDLSDQDEAPGEPDLQPVASYDAGLFTNAPAVATAPPADVMPTVPGYEGFGGEGSAIPPPYEETYQEEGQARSRHWEIPAITKELAQEVFIEYASRKCCYSVKPAKEMVFTDLQSLDTYRYCLETFTESRSTEWATEPYHGQVVNADNGMAPEPWDMAVPVPPLFQDCKTEVRIPHTSSVKGCHSCLHLGRSACYTCMTSGRSQCVMCGGTGRNFSNERCLTCGGTGRVLCISCGGMGSRVCSTCQGRGKLLWFLKLKIKWKNNIHKNVVDKCSGFPIDRLEKVTGENLFTDMNQLVNPVVSFPDNAVNAASREAVRAHQAQFSTTCRILQQRQTIELIPVTRVHYSWKEKTHIYFVYGAEHKVYTKDYPVKCCCCSIL</sequence>
<dbReference type="PANTHER" id="PTHR48465:SF1">
    <property type="entry name" value="PROTEIN SSUH2 HOMOLOG"/>
    <property type="match status" value="1"/>
</dbReference>
<dbReference type="AlphaFoldDB" id="A0A6J2VMD9"/>
<evidence type="ECO:0000256" key="1">
    <source>
        <dbReference type="SAM" id="MobiDB-lite"/>
    </source>
</evidence>
<evidence type="ECO:0000313" key="2">
    <source>
        <dbReference type="Proteomes" id="UP000504632"/>
    </source>
</evidence>
<feature type="region of interest" description="Disordered" evidence="1">
    <location>
        <begin position="1"/>
        <end position="20"/>
    </location>
</feature>
<dbReference type="OrthoDB" id="3355217at2759"/>
<evidence type="ECO:0000313" key="3">
    <source>
        <dbReference type="RefSeq" id="XP_030634130.1"/>
    </source>
</evidence>
<feature type="compositionally biased region" description="Acidic residues" evidence="1">
    <location>
        <begin position="1"/>
        <end position="11"/>
    </location>
</feature>
<reference evidence="3" key="1">
    <citation type="submission" date="2025-08" db="UniProtKB">
        <authorList>
            <consortium name="RefSeq"/>
        </authorList>
    </citation>
    <scope>IDENTIFICATION</scope>
</reference>
<name>A0A6J2VMD9_CHACN</name>
<protein>
    <submittedName>
        <fullName evidence="3">Protein SSUH2 homolog</fullName>
    </submittedName>
</protein>
<dbReference type="InParanoid" id="A0A6J2VMD9"/>
<dbReference type="RefSeq" id="XP_030634130.1">
    <property type="nucleotide sequence ID" value="XM_030778270.1"/>
</dbReference>
<keyword evidence="2" id="KW-1185">Reference proteome</keyword>
<dbReference type="InterPro" id="IPR052789">
    <property type="entry name" value="SSUH2_homolog"/>
</dbReference>
<gene>
    <name evidence="3" type="primary">LOC115815312</name>
</gene>
<proteinExistence type="predicted"/>
<dbReference type="PANTHER" id="PTHR48465">
    <property type="entry name" value="PROTEIN SSUH2 HOMOLOG"/>
    <property type="match status" value="1"/>
</dbReference>